<keyword evidence="1" id="KW-1133">Transmembrane helix</keyword>
<dbReference type="CDD" id="cd03143">
    <property type="entry name" value="A4_beta-galactosidase_middle_domain"/>
    <property type="match status" value="1"/>
</dbReference>
<dbReference type="Proteomes" id="UP000242447">
    <property type="component" value="Chromosome"/>
</dbReference>
<feature type="domain" description="Aerotolerance regulator N-terminal" evidence="2">
    <location>
        <begin position="5"/>
        <end position="78"/>
    </location>
</feature>
<dbReference type="Pfam" id="PF13709">
    <property type="entry name" value="DUF4159"/>
    <property type="match status" value="1"/>
</dbReference>
<accession>A0A1W6P0J3</accession>
<dbReference type="AlphaFoldDB" id="A0A1W6P0J3"/>
<evidence type="ECO:0000259" key="3">
    <source>
        <dbReference type="Pfam" id="PF13709"/>
    </source>
</evidence>
<keyword evidence="1 4" id="KW-0812">Transmembrane</keyword>
<evidence type="ECO:0000313" key="5">
    <source>
        <dbReference type="Proteomes" id="UP000242447"/>
    </source>
</evidence>
<gene>
    <name evidence="4" type="ORF">BVG79_01620</name>
</gene>
<dbReference type="InterPro" id="IPR029062">
    <property type="entry name" value="Class_I_gatase-like"/>
</dbReference>
<dbReference type="RefSeq" id="WP_085786423.1">
    <property type="nucleotide sequence ID" value="NZ_CP019937.1"/>
</dbReference>
<sequence length="908" mass="95523">MSGLIFTSPWLLLGLVALPALWWLLRAVPPAPLTRRFPGVALLLGLPDPEAESARTPWWLLLLRALAVAAAILGFAGPILNSQQQTTGDQPLLILVDGSWAQAPDWPATRARIAALAAEGDRPVAVESLTTPSPDGPLFRRPSEVEGTIAAMSPAAWEPTDPAEWLETLTGTFDTVWLSDGLDRDSRSVVTAALQQHGQVRVIQSPRTVLALRPPVFTGGAVSLTALRSDAGPEATVPVMAHGTDPNGLGRVLATADATFASGDTTAEVSFTLPPEMLKRITRFELGTAPSAGATALADDGLRRREIALIPPAGAGEAVNLLSPLHYLRQALAPEADLIETDIATALRANPDVVVLIDSATLTPDETDNLLNWINDGGLLLRFAGPRLAASDLGRGGEDPLLPVRLRAGGRTIGGALSWGEPKTLAAFPENSPFHGLAVPDDVTVSAQVIAQPDPNLAPRVIAQLSDGTPLVTRNFIGQGQVVLFHVTASPDWSNLPLSGLFVQMLERLTLASGGAITADELEGTRWTPDEVLDAFGTLHNSDGLGAVDGAALATAEPSATTPPGLYAGGGRRVALNAVGPEATLHPAVWPAFVAVEGIEGAGAIALRPWLLAAAIVFLLLDTLATLALSGRIRRTGVAAVLAALVLAQPQPSAAQEFDQGFAISATSQVVLAHVASGDAQTDAVVAAGLAGLSDALAQRTTVVTSRPILVDLETDELAFFPLLYWPITAQSPLPSREAYQRLNRYLRTGGMIVFDTRDADLGNFGATPASRRLQEISVALDIPALEVMPSDHILNRSFYLLDGAPGRFTTGATWVEATPAGDPVDGMPFRNLNDNVTPVVIGSNDWAGAWAKRPDGAPMLPVGRGLAGDRQREMALRFGINLVMHVLTGNYKSDQVHVPELLNRLGN</sequence>
<organism evidence="4 5">
    <name type="scientific">Ketogulonicigenium robustum</name>
    <dbReference type="NCBI Taxonomy" id="92947"/>
    <lineage>
        <taxon>Bacteria</taxon>
        <taxon>Pseudomonadati</taxon>
        <taxon>Pseudomonadota</taxon>
        <taxon>Alphaproteobacteria</taxon>
        <taxon>Rhodobacterales</taxon>
        <taxon>Roseobacteraceae</taxon>
        <taxon>Ketogulonicigenium</taxon>
    </lineage>
</organism>
<dbReference type="Gene3D" id="3.40.50.12140">
    <property type="entry name" value="Domain of unknown function DUF4159"/>
    <property type="match status" value="1"/>
</dbReference>
<dbReference type="PANTHER" id="PTHR37464">
    <property type="entry name" value="BLL2463 PROTEIN"/>
    <property type="match status" value="1"/>
</dbReference>
<dbReference type="InterPro" id="IPR011933">
    <property type="entry name" value="Double_TM_dom"/>
</dbReference>
<keyword evidence="1" id="KW-0472">Membrane</keyword>
<dbReference type="SUPFAM" id="SSF52317">
    <property type="entry name" value="Class I glutamine amidotransferase-like"/>
    <property type="match status" value="1"/>
</dbReference>
<evidence type="ECO:0000313" key="4">
    <source>
        <dbReference type="EMBL" id="ARO14964.1"/>
    </source>
</evidence>
<dbReference type="NCBIfam" id="TIGR02226">
    <property type="entry name" value="two_anch"/>
    <property type="match status" value="1"/>
</dbReference>
<feature type="domain" description="DUF4159" evidence="3">
    <location>
        <begin position="672"/>
        <end position="888"/>
    </location>
</feature>
<dbReference type="EMBL" id="CP019937">
    <property type="protein sequence ID" value="ARO14964.1"/>
    <property type="molecule type" value="Genomic_DNA"/>
</dbReference>
<evidence type="ECO:0000259" key="2">
    <source>
        <dbReference type="Pfam" id="PF07584"/>
    </source>
</evidence>
<protein>
    <submittedName>
        <fullName evidence="4">Double-transmembrane region-like protein</fullName>
    </submittedName>
</protein>
<dbReference type="Gene3D" id="3.40.50.880">
    <property type="match status" value="1"/>
</dbReference>
<dbReference type="InterPro" id="IPR024163">
    <property type="entry name" value="Aerotolerance_reg_N"/>
</dbReference>
<keyword evidence="5" id="KW-1185">Reference proteome</keyword>
<dbReference type="Pfam" id="PF07584">
    <property type="entry name" value="BatA"/>
    <property type="match status" value="1"/>
</dbReference>
<dbReference type="PANTHER" id="PTHR37464:SF1">
    <property type="entry name" value="BLL2463 PROTEIN"/>
    <property type="match status" value="1"/>
</dbReference>
<dbReference type="InterPro" id="IPR025297">
    <property type="entry name" value="DUF4159"/>
</dbReference>
<evidence type="ECO:0000256" key="1">
    <source>
        <dbReference type="SAM" id="Phobius"/>
    </source>
</evidence>
<name>A0A1W6P0J3_9RHOB</name>
<dbReference type="KEGG" id="kro:BVG79_01620"/>
<feature type="transmembrane region" description="Helical" evidence="1">
    <location>
        <begin position="58"/>
        <end position="80"/>
    </location>
</feature>
<reference evidence="4 5" key="1">
    <citation type="submission" date="2017-02" db="EMBL/GenBank/DDBJ databases">
        <title>Ketogulonicigenium robustum SPU B003 Genome sequencing and assembly.</title>
        <authorList>
            <person name="Li Y."/>
            <person name="Liu L."/>
            <person name="Wang C."/>
            <person name="Zhang M."/>
            <person name="Zhang T."/>
            <person name="Zhang Y."/>
        </authorList>
    </citation>
    <scope>NUCLEOTIDE SEQUENCE [LARGE SCALE GENOMIC DNA]</scope>
    <source>
        <strain evidence="4 5">SPU_B003</strain>
    </source>
</reference>
<dbReference type="STRING" id="92947.BVG79_01620"/>
<dbReference type="OrthoDB" id="9773014at2"/>
<proteinExistence type="predicted"/>